<keyword evidence="6" id="KW-1185">Reference proteome</keyword>
<dbReference type="InterPro" id="IPR036388">
    <property type="entry name" value="WH-like_DNA-bd_sf"/>
</dbReference>
<protein>
    <submittedName>
        <fullName evidence="5">Transcriptional regulator, MarR family</fullName>
    </submittedName>
</protein>
<dbReference type="GO" id="GO:0003677">
    <property type="term" value="F:DNA binding"/>
    <property type="evidence" value="ECO:0007669"/>
    <property type="project" value="UniProtKB-KW"/>
</dbReference>
<dbReference type="EMBL" id="JSUQ01000036">
    <property type="protein sequence ID" value="KHQ49905.1"/>
    <property type="molecule type" value="Genomic_DNA"/>
</dbReference>
<dbReference type="InterPro" id="IPR023187">
    <property type="entry name" value="Tscrpt_reg_MarR-type_CS"/>
</dbReference>
<dbReference type="InterPro" id="IPR000835">
    <property type="entry name" value="HTH_MarR-typ"/>
</dbReference>
<evidence type="ECO:0000313" key="5">
    <source>
        <dbReference type="EMBL" id="KHQ49905.1"/>
    </source>
</evidence>
<evidence type="ECO:0000256" key="3">
    <source>
        <dbReference type="ARBA" id="ARBA00023163"/>
    </source>
</evidence>
<keyword evidence="1" id="KW-0805">Transcription regulation</keyword>
<dbReference type="InterPro" id="IPR036390">
    <property type="entry name" value="WH_DNA-bd_sf"/>
</dbReference>
<keyword evidence="2" id="KW-0238">DNA-binding</keyword>
<keyword evidence="3" id="KW-0804">Transcription</keyword>
<dbReference type="PANTHER" id="PTHR33164:SF95">
    <property type="entry name" value="TRANSCRIPTIONAL REGULATOR"/>
    <property type="match status" value="1"/>
</dbReference>
<dbReference type="Pfam" id="PF01047">
    <property type="entry name" value="MarR"/>
    <property type="match status" value="1"/>
</dbReference>
<comment type="caution">
    <text evidence="5">The sequence shown here is derived from an EMBL/GenBank/DDBJ whole genome shotgun (WGS) entry which is preliminary data.</text>
</comment>
<dbReference type="AlphaFoldDB" id="A0A0B3RF93"/>
<dbReference type="SUPFAM" id="SSF46785">
    <property type="entry name" value="Winged helix' DNA-binding domain"/>
    <property type="match status" value="1"/>
</dbReference>
<reference evidence="5 6" key="1">
    <citation type="submission" date="2014-10" db="EMBL/GenBank/DDBJ databases">
        <title>Genome sequence of Ponticoccus sp. strain UMTAT08 isolated from clonal culture of toxic dinoflagellate Alexandrium tamiyavanichii.</title>
        <authorList>
            <person name="Gan H.Y."/>
            <person name="Muhd D.-D."/>
            <person name="Mohd Noor M.E."/>
            <person name="Yeong Y.S."/>
            <person name="Usup G."/>
        </authorList>
    </citation>
    <scope>NUCLEOTIDE SEQUENCE [LARGE SCALE GENOMIC DNA]</scope>
    <source>
        <strain evidence="5 6">UMTAT08</strain>
    </source>
</reference>
<proteinExistence type="predicted"/>
<dbReference type="SMART" id="SM00347">
    <property type="entry name" value="HTH_MARR"/>
    <property type="match status" value="1"/>
</dbReference>
<dbReference type="Gene3D" id="1.10.10.10">
    <property type="entry name" value="Winged helix-like DNA-binding domain superfamily/Winged helix DNA-binding domain"/>
    <property type="match status" value="1"/>
</dbReference>
<dbReference type="PROSITE" id="PS50995">
    <property type="entry name" value="HTH_MARR_2"/>
    <property type="match status" value="1"/>
</dbReference>
<evidence type="ECO:0000259" key="4">
    <source>
        <dbReference type="PROSITE" id="PS50995"/>
    </source>
</evidence>
<dbReference type="GO" id="GO:0006950">
    <property type="term" value="P:response to stress"/>
    <property type="evidence" value="ECO:0007669"/>
    <property type="project" value="TreeGrafter"/>
</dbReference>
<evidence type="ECO:0000256" key="1">
    <source>
        <dbReference type="ARBA" id="ARBA00023015"/>
    </source>
</evidence>
<evidence type="ECO:0000256" key="2">
    <source>
        <dbReference type="ARBA" id="ARBA00023125"/>
    </source>
</evidence>
<name>A0A0B3RF93_9RHOB</name>
<feature type="domain" description="HTH marR-type" evidence="4">
    <location>
        <begin position="21"/>
        <end position="152"/>
    </location>
</feature>
<dbReference type="InterPro" id="IPR039422">
    <property type="entry name" value="MarR/SlyA-like"/>
</dbReference>
<accession>A0A0B3RF93</accession>
<dbReference type="PATRIC" id="fig|1515334.3.peg.5528"/>
<dbReference type="PROSITE" id="PS01117">
    <property type="entry name" value="HTH_MARR_1"/>
    <property type="match status" value="1"/>
</dbReference>
<dbReference type="PANTHER" id="PTHR33164">
    <property type="entry name" value="TRANSCRIPTIONAL REGULATOR, MARR FAMILY"/>
    <property type="match status" value="1"/>
</dbReference>
<dbReference type="GO" id="GO:0003700">
    <property type="term" value="F:DNA-binding transcription factor activity"/>
    <property type="evidence" value="ECO:0007669"/>
    <property type="project" value="InterPro"/>
</dbReference>
<organism evidence="5 6">
    <name type="scientific">Mameliella alba</name>
    <dbReference type="NCBI Taxonomy" id="561184"/>
    <lineage>
        <taxon>Bacteria</taxon>
        <taxon>Pseudomonadati</taxon>
        <taxon>Pseudomonadota</taxon>
        <taxon>Alphaproteobacteria</taxon>
        <taxon>Rhodobacterales</taxon>
        <taxon>Roseobacteraceae</taxon>
        <taxon>Mameliella</taxon>
    </lineage>
</organism>
<evidence type="ECO:0000313" key="6">
    <source>
        <dbReference type="Proteomes" id="UP000030960"/>
    </source>
</evidence>
<dbReference type="PRINTS" id="PR00598">
    <property type="entry name" value="HTHMARR"/>
</dbReference>
<gene>
    <name evidence="5" type="ORF">OA50_05528</name>
</gene>
<dbReference type="STRING" id="561184.SAMN05216376_1116"/>
<sequence>MMDAGTPDREEAEDLPLESLAGHLIRRLHQTSTNVFHTRTRAAGLELTPVQFAAMKAVHDEPGIDQATIGARIAYDRATIGGVIDRLEQKGWVRRQVSRRDRRAREVTLTPEGAEMFRRALPVITALQAEILPGLTEAEHRVFLELARKATPGA</sequence>
<dbReference type="RefSeq" id="WP_223306342.1">
    <property type="nucleotide sequence ID" value="NZ_JSUQ01000036.1"/>
</dbReference>
<dbReference type="Proteomes" id="UP000030960">
    <property type="component" value="Unassembled WGS sequence"/>
</dbReference>